<name>A0AAD2K4J5_9AGAR</name>
<evidence type="ECO:0000313" key="1">
    <source>
        <dbReference type="EMBL" id="CAK5278202.1"/>
    </source>
</evidence>
<dbReference type="AlphaFoldDB" id="A0AAD2K4J5"/>
<sequence length="65" mass="7234">MFLPIHFERKAFVNNRFQSDANHITLSMDCASVVHHGEDHLGRGCDNAASRRAARDGTISSHVTK</sequence>
<gene>
    <name evidence="1" type="ORF">MYCIT1_LOCUS27483</name>
</gene>
<dbReference type="Proteomes" id="UP001295794">
    <property type="component" value="Unassembled WGS sequence"/>
</dbReference>
<dbReference type="EMBL" id="CAVNYO010000421">
    <property type="protein sequence ID" value="CAK5278202.1"/>
    <property type="molecule type" value="Genomic_DNA"/>
</dbReference>
<proteinExistence type="predicted"/>
<comment type="caution">
    <text evidence="1">The sequence shown here is derived from an EMBL/GenBank/DDBJ whole genome shotgun (WGS) entry which is preliminary data.</text>
</comment>
<keyword evidence="2" id="KW-1185">Reference proteome</keyword>
<evidence type="ECO:0000313" key="2">
    <source>
        <dbReference type="Proteomes" id="UP001295794"/>
    </source>
</evidence>
<organism evidence="1 2">
    <name type="scientific">Mycena citricolor</name>
    <dbReference type="NCBI Taxonomy" id="2018698"/>
    <lineage>
        <taxon>Eukaryota</taxon>
        <taxon>Fungi</taxon>
        <taxon>Dikarya</taxon>
        <taxon>Basidiomycota</taxon>
        <taxon>Agaricomycotina</taxon>
        <taxon>Agaricomycetes</taxon>
        <taxon>Agaricomycetidae</taxon>
        <taxon>Agaricales</taxon>
        <taxon>Marasmiineae</taxon>
        <taxon>Mycenaceae</taxon>
        <taxon>Mycena</taxon>
    </lineage>
</organism>
<reference evidence="1" key="1">
    <citation type="submission" date="2023-11" db="EMBL/GenBank/DDBJ databases">
        <authorList>
            <person name="De Vega J J."/>
            <person name="De Vega J J."/>
        </authorList>
    </citation>
    <scope>NUCLEOTIDE SEQUENCE</scope>
</reference>
<accession>A0AAD2K4J5</accession>
<protein>
    <submittedName>
        <fullName evidence="1">Uncharacterized protein</fullName>
    </submittedName>
</protein>